<dbReference type="InterPro" id="IPR036445">
    <property type="entry name" value="GPCR_2_extracell_dom_sf"/>
</dbReference>
<protein>
    <recommendedName>
        <fullName evidence="1">G-protein coupled receptors family 2 profile 1 domain-containing protein</fullName>
    </recommendedName>
</protein>
<dbReference type="RefSeq" id="XP_009044475.1">
    <property type="nucleotide sequence ID" value="XM_009046227.1"/>
</dbReference>
<dbReference type="OrthoDB" id="6160250at2759"/>
<dbReference type="GO" id="GO:0016020">
    <property type="term" value="C:membrane"/>
    <property type="evidence" value="ECO:0007669"/>
    <property type="project" value="InterPro"/>
</dbReference>
<keyword evidence="3" id="KW-1185">Reference proteome</keyword>
<name>V4BBM1_LOTGI</name>
<dbReference type="GeneID" id="20236962"/>
<accession>V4BBM1</accession>
<dbReference type="InterPro" id="IPR017983">
    <property type="entry name" value="GPCR_2_secretin-like_CS"/>
</dbReference>
<reference evidence="2 3" key="1">
    <citation type="journal article" date="2013" name="Nature">
        <title>Insights into bilaterian evolution from three spiralian genomes.</title>
        <authorList>
            <person name="Simakov O."/>
            <person name="Marletaz F."/>
            <person name="Cho S.J."/>
            <person name="Edsinger-Gonzales E."/>
            <person name="Havlak P."/>
            <person name="Hellsten U."/>
            <person name="Kuo D.H."/>
            <person name="Larsson T."/>
            <person name="Lv J."/>
            <person name="Arendt D."/>
            <person name="Savage R."/>
            <person name="Osoegawa K."/>
            <person name="de Jong P."/>
            <person name="Grimwood J."/>
            <person name="Chapman J.A."/>
            <person name="Shapiro H."/>
            <person name="Aerts A."/>
            <person name="Otillar R.P."/>
            <person name="Terry A.Y."/>
            <person name="Boore J.L."/>
            <person name="Grigoriev I.V."/>
            <person name="Lindberg D.R."/>
            <person name="Seaver E.C."/>
            <person name="Weisblat D.A."/>
            <person name="Putnam N.H."/>
            <person name="Rokhsar D.S."/>
        </authorList>
    </citation>
    <scope>NUCLEOTIDE SEQUENCE [LARGE SCALE GENOMIC DNA]</scope>
</reference>
<sequence>MELVSVPAMETESPTCRYKLREYSVPDYNDFTCGWCHFYLFQRKSFAPSSQVPFLMATVNGSTWTRGRLVKPDPTNKTSVNIICESLNSDECDRWKMCCQSARECCRDQIAHPPVTNSTCAGTWDGYGCWRDANPDTENYLSCPNFLQHTNPTKFRGIKIPLV</sequence>
<proteinExistence type="predicted"/>
<evidence type="ECO:0000313" key="3">
    <source>
        <dbReference type="Proteomes" id="UP000030746"/>
    </source>
</evidence>
<dbReference type="Pfam" id="PF02793">
    <property type="entry name" value="HRM"/>
    <property type="match status" value="1"/>
</dbReference>
<evidence type="ECO:0000259" key="1">
    <source>
        <dbReference type="PROSITE" id="PS50227"/>
    </source>
</evidence>
<dbReference type="PROSITE" id="PS50227">
    <property type="entry name" value="G_PROTEIN_RECEP_F2_3"/>
    <property type="match status" value="1"/>
</dbReference>
<dbReference type="HOGENOM" id="CLU_1628924_0_0_1"/>
<feature type="domain" description="G-protein coupled receptors family 2 profile 1" evidence="1">
    <location>
        <begin position="105"/>
        <end position="147"/>
    </location>
</feature>
<evidence type="ECO:0000313" key="2">
    <source>
        <dbReference type="EMBL" id="ESP04966.1"/>
    </source>
</evidence>
<dbReference type="GO" id="GO:0004930">
    <property type="term" value="F:G protein-coupled receptor activity"/>
    <property type="evidence" value="ECO:0007669"/>
    <property type="project" value="InterPro"/>
</dbReference>
<dbReference type="SUPFAM" id="SSF111418">
    <property type="entry name" value="Hormone receptor domain"/>
    <property type="match status" value="1"/>
</dbReference>
<dbReference type="OMA" id="SRTHEIC"/>
<dbReference type="CTD" id="20236962"/>
<dbReference type="EMBL" id="KB199651">
    <property type="protein sequence ID" value="ESP04966.1"/>
    <property type="molecule type" value="Genomic_DNA"/>
</dbReference>
<dbReference type="AlphaFoldDB" id="V4BBM1"/>
<dbReference type="InterPro" id="IPR001879">
    <property type="entry name" value="GPCR_2_extracellular_dom"/>
</dbReference>
<gene>
    <name evidence="2" type="ORF">LOTGIDRAFT_156213</name>
</gene>
<dbReference type="Gene3D" id="4.10.1240.10">
    <property type="entry name" value="GPCR, family 2, extracellular hormone receptor domain"/>
    <property type="match status" value="1"/>
</dbReference>
<organism evidence="2 3">
    <name type="scientific">Lottia gigantea</name>
    <name type="common">Giant owl limpet</name>
    <dbReference type="NCBI Taxonomy" id="225164"/>
    <lineage>
        <taxon>Eukaryota</taxon>
        <taxon>Metazoa</taxon>
        <taxon>Spiralia</taxon>
        <taxon>Lophotrochozoa</taxon>
        <taxon>Mollusca</taxon>
        <taxon>Gastropoda</taxon>
        <taxon>Patellogastropoda</taxon>
        <taxon>Lottioidea</taxon>
        <taxon>Lottiidae</taxon>
        <taxon>Lottia</taxon>
    </lineage>
</organism>
<dbReference type="Proteomes" id="UP000030746">
    <property type="component" value="Unassembled WGS sequence"/>
</dbReference>
<dbReference type="PROSITE" id="PS00649">
    <property type="entry name" value="G_PROTEIN_RECEP_F2_1"/>
    <property type="match status" value="1"/>
</dbReference>
<dbReference type="KEGG" id="lgi:LOTGIDRAFT_156213"/>